<organism evidence="1 2">
    <name type="scientific">Psychrosphaera aquimarina</name>
    <dbReference type="NCBI Taxonomy" id="2044854"/>
    <lineage>
        <taxon>Bacteria</taxon>
        <taxon>Pseudomonadati</taxon>
        <taxon>Pseudomonadota</taxon>
        <taxon>Gammaproteobacteria</taxon>
        <taxon>Alteromonadales</taxon>
        <taxon>Pseudoalteromonadaceae</taxon>
        <taxon>Psychrosphaera</taxon>
    </lineage>
</organism>
<reference evidence="1 2" key="1">
    <citation type="submission" date="2023-10" db="EMBL/GenBank/DDBJ databases">
        <title>Psychrosphaera aquimaarina strain SW33 isolated from seawater.</title>
        <authorList>
            <person name="Bayburt H."/>
            <person name="Kim J.M."/>
            <person name="Choi B.J."/>
            <person name="Jeon C.O."/>
        </authorList>
    </citation>
    <scope>NUCLEOTIDE SEQUENCE [LARGE SCALE GENOMIC DNA]</scope>
    <source>
        <strain evidence="1 2">KCTC 52743</strain>
    </source>
</reference>
<comment type="caution">
    <text evidence="1">The sequence shown here is derived from an EMBL/GenBank/DDBJ whole genome shotgun (WGS) entry which is preliminary data.</text>
</comment>
<evidence type="ECO:0008006" key="3">
    <source>
        <dbReference type="Google" id="ProtNLM"/>
    </source>
</evidence>
<evidence type="ECO:0000313" key="2">
    <source>
        <dbReference type="Proteomes" id="UP001257914"/>
    </source>
</evidence>
<name>A0ABU3QZE0_9GAMM</name>
<dbReference type="RefSeq" id="WP_216054495.1">
    <property type="nucleotide sequence ID" value="NZ_JAWCUA010000007.1"/>
</dbReference>
<gene>
    <name evidence="1" type="ORF">RT723_07305</name>
</gene>
<accession>A0ABU3QZE0</accession>
<proteinExistence type="predicted"/>
<protein>
    <recommendedName>
        <fullName evidence="3">Flagellar protein FliT</fullName>
    </recommendedName>
</protein>
<dbReference type="Proteomes" id="UP001257914">
    <property type="component" value="Unassembled WGS sequence"/>
</dbReference>
<keyword evidence="2" id="KW-1185">Reference proteome</keyword>
<sequence>MTEFSDLEKTFNTAISTGDVEELQQVLESFDKKCKQLIEQETDQNTKKALINTCMQRQQNWQEKIIELKAKVKRELADIKSNGKKIQKYLTSY</sequence>
<evidence type="ECO:0000313" key="1">
    <source>
        <dbReference type="EMBL" id="MDU0112809.1"/>
    </source>
</evidence>
<dbReference type="EMBL" id="JAWCUA010000007">
    <property type="protein sequence ID" value="MDU0112809.1"/>
    <property type="molecule type" value="Genomic_DNA"/>
</dbReference>